<protein>
    <recommendedName>
        <fullName evidence="3">Homeodomain phBC6A51-type domain-containing protein</fullName>
    </recommendedName>
</protein>
<dbReference type="AlphaFoldDB" id="A0A857ML52"/>
<dbReference type="Proteomes" id="UP001059824">
    <property type="component" value="Chromosome"/>
</dbReference>
<sequence length="165" mass="18832">MQHHGEKPYLCRSGSVSLGEADWPKASKAMSRNLAVDKKKLLEKLRKTPIVEVACKQTGVPRSTYYRWRKDDEDFASECDEAIEHSAGLINDMAESQLISAIKDKNMSAIFFWLKHHHKSYKTRIEVNAKLQTIQQELTPEQTEVVSRALQLAGLTTEDETDETR</sequence>
<dbReference type="KEGG" id="mama:GII36_05615"/>
<evidence type="ECO:0000313" key="2">
    <source>
        <dbReference type="Proteomes" id="UP001059824"/>
    </source>
</evidence>
<keyword evidence="2" id="KW-1185">Reference proteome</keyword>
<dbReference type="Gene3D" id="1.10.10.60">
    <property type="entry name" value="Homeodomain-like"/>
    <property type="match status" value="1"/>
</dbReference>
<evidence type="ECO:0008006" key="3">
    <source>
        <dbReference type="Google" id="ProtNLM"/>
    </source>
</evidence>
<evidence type="ECO:0000313" key="1">
    <source>
        <dbReference type="EMBL" id="QHN43296.1"/>
    </source>
</evidence>
<dbReference type="EMBL" id="CP045921">
    <property type="protein sequence ID" value="QHN43296.1"/>
    <property type="molecule type" value="Genomic_DNA"/>
</dbReference>
<reference evidence="1" key="1">
    <citation type="journal article" date="2021" name="Nat. Microbiol.">
        <title>Cocultivation of an ultrasmall environmental parasitic bacterium with lytic ability against bacteria associated with wastewater foams.</title>
        <authorList>
            <person name="Batinovic S."/>
            <person name="Rose J.J.A."/>
            <person name="Ratcliffe J."/>
            <person name="Seviour R.J."/>
            <person name="Petrovski S."/>
        </authorList>
    </citation>
    <scope>NUCLEOTIDE SEQUENCE</scope>
    <source>
        <strain evidence="1">JR1</strain>
    </source>
</reference>
<organism evidence="1 2">
    <name type="scientific">Candidatus Mycosynbacter amalyticus</name>
    <dbReference type="NCBI Taxonomy" id="2665156"/>
    <lineage>
        <taxon>Bacteria</taxon>
        <taxon>Candidatus Saccharimonadota</taxon>
        <taxon>Candidatus Saccharimonadota incertae sedis</taxon>
        <taxon>Candidatus Mycosynbacter</taxon>
    </lineage>
</organism>
<accession>A0A857ML52</accession>
<proteinExistence type="predicted"/>
<gene>
    <name evidence="1" type="ORF">GII36_05615</name>
</gene>
<name>A0A857ML52_9BACT</name>